<dbReference type="Proteomes" id="UP000176420">
    <property type="component" value="Unassembled WGS sequence"/>
</dbReference>
<dbReference type="InterPro" id="IPR002501">
    <property type="entry name" value="PsdUridine_synth_N"/>
</dbReference>
<evidence type="ECO:0000256" key="5">
    <source>
        <dbReference type="HAMAP-Rule" id="MF_01080"/>
    </source>
</evidence>
<dbReference type="Pfam" id="PF16198">
    <property type="entry name" value="TruB_C_2"/>
    <property type="match status" value="1"/>
</dbReference>
<dbReference type="GO" id="GO:0031119">
    <property type="term" value="P:tRNA pseudouridine synthesis"/>
    <property type="evidence" value="ECO:0007669"/>
    <property type="project" value="UniProtKB-UniRule"/>
</dbReference>
<dbReference type="PANTHER" id="PTHR13767:SF2">
    <property type="entry name" value="PSEUDOURIDYLATE SYNTHASE TRUB1"/>
    <property type="match status" value="1"/>
</dbReference>
<name>A0A1G2BIN9_9BACT</name>
<keyword evidence="3 5" id="KW-0819">tRNA processing</keyword>
<comment type="similarity">
    <text evidence="2 5">Belongs to the pseudouridine synthase TruB family. Type 1 subfamily.</text>
</comment>
<dbReference type="InterPro" id="IPR014780">
    <property type="entry name" value="tRNA_psdUridine_synth_TruB"/>
</dbReference>
<evidence type="ECO:0000256" key="3">
    <source>
        <dbReference type="ARBA" id="ARBA00022694"/>
    </source>
</evidence>
<evidence type="ECO:0000259" key="6">
    <source>
        <dbReference type="Pfam" id="PF01509"/>
    </source>
</evidence>
<dbReference type="AlphaFoldDB" id="A0A1G2BIN9"/>
<dbReference type="HAMAP" id="MF_01080">
    <property type="entry name" value="TruB_bact"/>
    <property type="match status" value="1"/>
</dbReference>
<reference evidence="8 9" key="1">
    <citation type="journal article" date="2016" name="Nat. Commun.">
        <title>Thousands of microbial genomes shed light on interconnected biogeochemical processes in an aquifer system.</title>
        <authorList>
            <person name="Anantharaman K."/>
            <person name="Brown C.T."/>
            <person name="Hug L.A."/>
            <person name="Sharon I."/>
            <person name="Castelle C.J."/>
            <person name="Probst A.J."/>
            <person name="Thomas B.C."/>
            <person name="Singh A."/>
            <person name="Wilkins M.J."/>
            <person name="Karaoz U."/>
            <person name="Brodie E.L."/>
            <person name="Williams K.H."/>
            <person name="Hubbard S.S."/>
            <person name="Banfield J.F."/>
        </authorList>
    </citation>
    <scope>NUCLEOTIDE SEQUENCE [LARGE SCALE GENOMIC DNA]</scope>
</reference>
<comment type="caution">
    <text evidence="8">The sequence shown here is derived from an EMBL/GenBank/DDBJ whole genome shotgun (WGS) entry which is preliminary data.</text>
</comment>
<dbReference type="GO" id="GO:0003723">
    <property type="term" value="F:RNA binding"/>
    <property type="evidence" value="ECO:0007669"/>
    <property type="project" value="InterPro"/>
</dbReference>
<dbReference type="Pfam" id="PF01509">
    <property type="entry name" value="TruB_N"/>
    <property type="match status" value="1"/>
</dbReference>
<evidence type="ECO:0000256" key="2">
    <source>
        <dbReference type="ARBA" id="ARBA00005642"/>
    </source>
</evidence>
<dbReference type="EC" id="5.4.99.25" evidence="5"/>
<dbReference type="Gene3D" id="3.30.2350.10">
    <property type="entry name" value="Pseudouridine synthase"/>
    <property type="match status" value="1"/>
</dbReference>
<evidence type="ECO:0000259" key="7">
    <source>
        <dbReference type="Pfam" id="PF16198"/>
    </source>
</evidence>
<dbReference type="GO" id="GO:0160148">
    <property type="term" value="F:tRNA pseudouridine(55) synthase activity"/>
    <property type="evidence" value="ECO:0007669"/>
    <property type="project" value="UniProtKB-EC"/>
</dbReference>
<evidence type="ECO:0000256" key="4">
    <source>
        <dbReference type="ARBA" id="ARBA00023235"/>
    </source>
</evidence>
<dbReference type="SUPFAM" id="SSF55120">
    <property type="entry name" value="Pseudouridine synthase"/>
    <property type="match status" value="1"/>
</dbReference>
<feature type="domain" description="Pseudouridine synthase II N-terminal" evidence="6">
    <location>
        <begin position="27"/>
        <end position="187"/>
    </location>
</feature>
<evidence type="ECO:0000256" key="1">
    <source>
        <dbReference type="ARBA" id="ARBA00000385"/>
    </source>
</evidence>
<feature type="active site" description="Nucleophile" evidence="5">
    <location>
        <position position="42"/>
    </location>
</feature>
<accession>A0A1G2BIN9</accession>
<gene>
    <name evidence="5" type="primary">truB</name>
    <name evidence="8" type="ORF">A2319_01555</name>
</gene>
<dbReference type="InterPro" id="IPR032819">
    <property type="entry name" value="TruB_C"/>
</dbReference>
<sequence>MPSELEKILVINKPKGLTSHDVVNVVRKISKERRVGHAGTLDPLASGVLIVLVGRAATKRQAEFMNADKEYTAEITFGKVSKTYDAEGPLTVTASAEKLEKLSPKIIKDACQNFIGKFKQKPPAFSAIKVKGVALYKKARRGNLNEAEIPIKEVEINSITLLKYQTTDKESFPKIWLKIKCQKGVYIRSLAQDLGEKLGVGAYLSELVRTRVGQYVVEQALDLQSLTNKYENLH</sequence>
<evidence type="ECO:0000313" key="8">
    <source>
        <dbReference type="EMBL" id="OGY88097.1"/>
    </source>
</evidence>
<keyword evidence="4 5" id="KW-0413">Isomerase</keyword>
<dbReference type="InterPro" id="IPR020103">
    <property type="entry name" value="PsdUridine_synth_cat_dom_sf"/>
</dbReference>
<proteinExistence type="inferred from homology"/>
<dbReference type="NCBIfam" id="TIGR00431">
    <property type="entry name" value="TruB"/>
    <property type="match status" value="1"/>
</dbReference>
<dbReference type="CDD" id="cd02573">
    <property type="entry name" value="PseudoU_synth_EcTruB"/>
    <property type="match status" value="1"/>
</dbReference>
<organism evidence="8 9">
    <name type="scientific">Candidatus Kerfeldbacteria bacterium RIFOXYB2_FULL_38_14</name>
    <dbReference type="NCBI Taxonomy" id="1798547"/>
    <lineage>
        <taxon>Bacteria</taxon>
        <taxon>Candidatus Kerfeldiibacteriota</taxon>
    </lineage>
</organism>
<dbReference type="EMBL" id="MHKI01000004">
    <property type="protein sequence ID" value="OGY88097.1"/>
    <property type="molecule type" value="Genomic_DNA"/>
</dbReference>
<comment type="function">
    <text evidence="5">Responsible for synthesis of pseudouridine from uracil-55 in the psi GC loop of transfer RNAs.</text>
</comment>
<dbReference type="PANTHER" id="PTHR13767">
    <property type="entry name" value="TRNA-PSEUDOURIDINE SYNTHASE"/>
    <property type="match status" value="1"/>
</dbReference>
<evidence type="ECO:0000313" key="9">
    <source>
        <dbReference type="Proteomes" id="UP000176420"/>
    </source>
</evidence>
<comment type="catalytic activity">
    <reaction evidence="1 5">
        <text>uridine(55) in tRNA = pseudouridine(55) in tRNA</text>
        <dbReference type="Rhea" id="RHEA:42532"/>
        <dbReference type="Rhea" id="RHEA-COMP:10101"/>
        <dbReference type="Rhea" id="RHEA-COMP:10102"/>
        <dbReference type="ChEBI" id="CHEBI:65314"/>
        <dbReference type="ChEBI" id="CHEBI:65315"/>
        <dbReference type="EC" id="5.4.99.25"/>
    </reaction>
</comment>
<feature type="domain" description="tRNA pseudouridylate synthase B C-terminal" evidence="7">
    <location>
        <begin position="188"/>
        <end position="230"/>
    </location>
</feature>
<protein>
    <recommendedName>
        <fullName evidence="5">tRNA pseudouridine synthase B</fullName>
        <ecNumber evidence="5">5.4.99.25</ecNumber>
    </recommendedName>
    <alternativeName>
        <fullName evidence="5">tRNA pseudouridine(55) synthase</fullName>
        <shortName evidence="5">Psi55 synthase</shortName>
    </alternativeName>
    <alternativeName>
        <fullName evidence="5">tRNA pseudouridylate synthase</fullName>
    </alternativeName>
    <alternativeName>
        <fullName evidence="5">tRNA-uridine isomerase</fullName>
    </alternativeName>
</protein>
<dbReference type="GO" id="GO:1990481">
    <property type="term" value="P:mRNA pseudouridine synthesis"/>
    <property type="evidence" value="ECO:0007669"/>
    <property type="project" value="TreeGrafter"/>
</dbReference>